<evidence type="ECO:0000256" key="1">
    <source>
        <dbReference type="ARBA" id="ARBA00023015"/>
    </source>
</evidence>
<dbReference type="InterPro" id="IPR018060">
    <property type="entry name" value="HTH_AraC"/>
</dbReference>
<dbReference type="InterPro" id="IPR009057">
    <property type="entry name" value="Homeodomain-like_sf"/>
</dbReference>
<keyword evidence="4" id="KW-0812">Transmembrane</keyword>
<name>A0ABT8CYM6_9FLAO</name>
<sequence length="317" mass="37572">MRWLLKNYDNDGEHQNFQRILIALMFFLILHSVLFLNGYFSFVTLLYGLILQLSIDSTNKDLKLLTIKNILLCLPFICFSMGLYFYPETLTMYFIFIINGVFLIGYSFLVNRKLYSGKKDIHSNWVLFNKYFLIISGLVLIISGFEIESDYYFDFGPRIIAACLLFVELIYVWVILIILNTPKLITENQPDIKILKFPTHKSSFLHKIEDYFLSCNDYLDPSYNFEKFSKDMKMNKQQLSHFLNNELQLNFYQLLAFYRIKFAKKRIRESAHIYTIESLILECGYHSKSTFNKHFKNIVGKTPSEYRNFHLKNNGSD</sequence>
<reference evidence="7" key="3">
    <citation type="submission" date="2023-06" db="EMBL/GenBank/DDBJ databases">
        <authorList>
            <person name="Lucena T."/>
            <person name="Sun Q."/>
        </authorList>
    </citation>
    <scope>NUCLEOTIDE SEQUENCE</scope>
    <source>
        <strain evidence="7">CECT 7184</strain>
    </source>
</reference>
<dbReference type="PROSITE" id="PS01124">
    <property type="entry name" value="HTH_ARAC_FAMILY_2"/>
    <property type="match status" value="1"/>
</dbReference>
<feature type="transmembrane region" description="Helical" evidence="4">
    <location>
        <begin position="159"/>
        <end position="179"/>
    </location>
</feature>
<protein>
    <submittedName>
        <fullName evidence="7">Helix-turn-helix domain-containing protein</fullName>
    </submittedName>
</protein>
<keyword evidence="3" id="KW-0804">Transcription</keyword>
<dbReference type="EMBL" id="JAUFQU010000031">
    <property type="protein sequence ID" value="MDN3709334.1"/>
    <property type="molecule type" value="Genomic_DNA"/>
</dbReference>
<evidence type="ECO:0000313" key="8">
    <source>
        <dbReference type="Proteomes" id="UP001242368"/>
    </source>
</evidence>
<reference evidence="7" key="1">
    <citation type="journal article" date="2014" name="Int. J. Syst. Evol. Microbiol.">
        <title>Complete genome of a new Firmicutes species belonging to the dominant human colonic microbiota ('Ruminococcus bicirculans') reveals two chromosomes and a selective capacity to utilize plant glucans.</title>
        <authorList>
            <consortium name="NISC Comparative Sequencing Program"/>
            <person name="Wegmann U."/>
            <person name="Louis P."/>
            <person name="Goesmann A."/>
            <person name="Henrissat B."/>
            <person name="Duncan S.H."/>
            <person name="Flint H.J."/>
        </authorList>
    </citation>
    <scope>NUCLEOTIDE SEQUENCE</scope>
    <source>
        <strain evidence="7">CECT 7184</strain>
    </source>
</reference>
<accession>A0ABT8CYM6</accession>
<dbReference type="Gene3D" id="1.10.10.60">
    <property type="entry name" value="Homeodomain-like"/>
    <property type="match status" value="1"/>
</dbReference>
<evidence type="ECO:0000256" key="2">
    <source>
        <dbReference type="ARBA" id="ARBA00023125"/>
    </source>
</evidence>
<evidence type="ECO:0000256" key="4">
    <source>
        <dbReference type="SAM" id="Phobius"/>
    </source>
</evidence>
<comment type="caution">
    <text evidence="7">The sequence shown here is derived from an EMBL/GenBank/DDBJ whole genome shotgun (WGS) entry which is preliminary data.</text>
</comment>
<feature type="domain" description="HTH araC/xylS-type" evidence="5">
    <location>
        <begin position="202"/>
        <end position="309"/>
    </location>
</feature>
<reference evidence="8" key="2">
    <citation type="journal article" date="2019" name="Int. J. Syst. Evol. Microbiol.">
        <title>The Global Catalogue of Microorganisms (GCM) 10K type strain sequencing project: providing services to taxonomists for standard genome sequencing and annotation.</title>
        <authorList>
            <consortium name="The Broad Institute Genomics Platform"/>
            <consortium name="The Broad Institute Genome Sequencing Center for Infectious Disease"/>
            <person name="Wu L."/>
            <person name="Ma J."/>
        </authorList>
    </citation>
    <scope>NUCLEOTIDE SEQUENCE [LARGE SCALE GENOMIC DNA]</scope>
    <source>
        <strain evidence="8">CECT 7184</strain>
    </source>
</reference>
<evidence type="ECO:0000256" key="3">
    <source>
        <dbReference type="ARBA" id="ARBA00023163"/>
    </source>
</evidence>
<keyword evidence="4" id="KW-1133">Transmembrane helix</keyword>
<keyword evidence="4" id="KW-0472">Membrane</keyword>
<dbReference type="SUPFAM" id="SSF46689">
    <property type="entry name" value="Homeodomain-like"/>
    <property type="match status" value="1"/>
</dbReference>
<dbReference type="SMART" id="SM00342">
    <property type="entry name" value="HTH_ARAC"/>
    <property type="match status" value="1"/>
</dbReference>
<dbReference type="Proteomes" id="UP001242368">
    <property type="component" value="Unassembled WGS sequence"/>
</dbReference>
<proteinExistence type="predicted"/>
<feature type="transmembrane region" description="Helical" evidence="4">
    <location>
        <begin position="131"/>
        <end position="147"/>
    </location>
</feature>
<dbReference type="InterPro" id="IPR018062">
    <property type="entry name" value="HTH_AraC-typ_CS"/>
</dbReference>
<dbReference type="PROSITE" id="PS00041">
    <property type="entry name" value="HTH_ARAC_FAMILY_1"/>
    <property type="match status" value="1"/>
</dbReference>
<dbReference type="PANTHER" id="PTHR43280">
    <property type="entry name" value="ARAC-FAMILY TRANSCRIPTIONAL REGULATOR"/>
    <property type="match status" value="1"/>
</dbReference>
<feature type="transmembrane region" description="Helical" evidence="4">
    <location>
        <begin position="65"/>
        <end position="86"/>
    </location>
</feature>
<evidence type="ECO:0000313" key="6">
    <source>
        <dbReference type="EMBL" id="MDN3708759.1"/>
    </source>
</evidence>
<keyword evidence="2" id="KW-0238">DNA-binding</keyword>
<dbReference type="RefSeq" id="WP_290364610.1">
    <property type="nucleotide sequence ID" value="NZ_JAUFQU010000001.1"/>
</dbReference>
<keyword evidence="1" id="KW-0805">Transcription regulation</keyword>
<dbReference type="PANTHER" id="PTHR43280:SF29">
    <property type="entry name" value="ARAC-FAMILY TRANSCRIPTIONAL REGULATOR"/>
    <property type="match status" value="1"/>
</dbReference>
<organism evidence="7 8">
    <name type="scientific">Paenimyroides ceti</name>
    <dbReference type="NCBI Taxonomy" id="395087"/>
    <lineage>
        <taxon>Bacteria</taxon>
        <taxon>Pseudomonadati</taxon>
        <taxon>Bacteroidota</taxon>
        <taxon>Flavobacteriia</taxon>
        <taxon>Flavobacteriales</taxon>
        <taxon>Flavobacteriaceae</taxon>
        <taxon>Paenimyroides</taxon>
    </lineage>
</organism>
<feature type="transmembrane region" description="Helical" evidence="4">
    <location>
        <begin position="92"/>
        <end position="110"/>
    </location>
</feature>
<evidence type="ECO:0000259" key="5">
    <source>
        <dbReference type="PROSITE" id="PS01124"/>
    </source>
</evidence>
<gene>
    <name evidence="6" type="ORF">QW060_16780</name>
    <name evidence="7" type="ORF">QW060_20165</name>
</gene>
<evidence type="ECO:0000313" key="7">
    <source>
        <dbReference type="EMBL" id="MDN3709334.1"/>
    </source>
</evidence>
<dbReference type="EMBL" id="JAUFQU010000001">
    <property type="protein sequence ID" value="MDN3708759.1"/>
    <property type="molecule type" value="Genomic_DNA"/>
</dbReference>
<feature type="transmembrane region" description="Helical" evidence="4">
    <location>
        <begin position="20"/>
        <end position="53"/>
    </location>
</feature>
<keyword evidence="8" id="KW-1185">Reference proteome</keyword>
<dbReference type="Pfam" id="PF12833">
    <property type="entry name" value="HTH_18"/>
    <property type="match status" value="1"/>
</dbReference>